<dbReference type="SUPFAM" id="SSF53474">
    <property type="entry name" value="alpha/beta-Hydrolases"/>
    <property type="match status" value="1"/>
</dbReference>
<dbReference type="PANTHER" id="PTHR36513">
    <property type="entry name" value="ABC TRANSMEMBRANE TYPE-1 DOMAIN-CONTAINING PROTEIN"/>
    <property type="match status" value="1"/>
</dbReference>
<keyword evidence="2" id="KW-1185">Reference proteome</keyword>
<dbReference type="AlphaFoldDB" id="A0A4Q7W234"/>
<dbReference type="InterPro" id="IPR010297">
    <property type="entry name" value="DUF900_hydrolase"/>
</dbReference>
<dbReference type="RefSeq" id="WP_130430372.1">
    <property type="nucleotide sequence ID" value="NZ_SHKP01000004.1"/>
</dbReference>
<dbReference type="Pfam" id="PF05990">
    <property type="entry name" value="DUF900"/>
    <property type="match status" value="1"/>
</dbReference>
<organism evidence="1 2">
    <name type="scientific">Rivibacter subsaxonicus</name>
    <dbReference type="NCBI Taxonomy" id="457575"/>
    <lineage>
        <taxon>Bacteria</taxon>
        <taxon>Pseudomonadati</taxon>
        <taxon>Pseudomonadota</taxon>
        <taxon>Betaproteobacteria</taxon>
        <taxon>Burkholderiales</taxon>
        <taxon>Rivibacter</taxon>
    </lineage>
</organism>
<comment type="caution">
    <text evidence="1">The sequence shown here is derived from an EMBL/GenBank/DDBJ whole genome shotgun (WGS) entry which is preliminary data.</text>
</comment>
<dbReference type="InterPro" id="IPR029058">
    <property type="entry name" value="AB_hydrolase_fold"/>
</dbReference>
<accession>A0A4Q7W234</accession>
<gene>
    <name evidence="1" type="ORF">EV670_0657</name>
</gene>
<evidence type="ECO:0000313" key="2">
    <source>
        <dbReference type="Proteomes" id="UP000293671"/>
    </source>
</evidence>
<protein>
    <submittedName>
        <fullName evidence="1">Esterase/lipase superfamily enzyme</fullName>
    </submittedName>
</protein>
<sequence length="428" mass="47629">MRVSRSMFRPAAALLMALMLGLLAGCQRPVVLMPTPLVFASGEVDPFADTRDELRTPDLPVFYATNREVLVQYPLPVHTIFPSPTLRFGMAHFDVGEPGFTWDQLHALSTSAKEGDRPALRLRRLDQLAELGPSDNAAESRQMQAFFALVNRALANSPVHEIVVYVHGANNAMHRGTGQAAQFRHFAGRNVVVLSFVWPSAERLRTYGMDLRHAHESQPQFARLITMLGENTTAKKIDVMAYSAGATVATGGLALLGTPRPGESREQLKERLRLGVVYYAAPDADTRGFVSDLERYADLADRVTVTANMGDATLRLAQRHQGSSRIGRPDPTELNEEQARFLIDASERMGFDLIKLDPVVLPGLRRMAHTYWQTDTWISSDMFTLFRYHGDPAARGLVPVTLPGGGRFWEFPKDYDQRIVGLMKGVER</sequence>
<evidence type="ECO:0000313" key="1">
    <source>
        <dbReference type="EMBL" id="RZU02629.1"/>
    </source>
</evidence>
<dbReference type="Proteomes" id="UP000293671">
    <property type="component" value="Unassembled WGS sequence"/>
</dbReference>
<name>A0A4Q7W234_9BURK</name>
<dbReference type="PROSITE" id="PS51257">
    <property type="entry name" value="PROKAR_LIPOPROTEIN"/>
    <property type="match status" value="1"/>
</dbReference>
<dbReference type="OrthoDB" id="9797755at2"/>
<dbReference type="PANTHER" id="PTHR36513:SF1">
    <property type="entry name" value="TRANSMEMBRANE PROTEIN"/>
    <property type="match status" value="1"/>
</dbReference>
<dbReference type="EMBL" id="SHKP01000004">
    <property type="protein sequence ID" value="RZU02629.1"/>
    <property type="molecule type" value="Genomic_DNA"/>
</dbReference>
<proteinExistence type="predicted"/>
<reference evidence="1 2" key="1">
    <citation type="submission" date="2019-02" db="EMBL/GenBank/DDBJ databases">
        <title>Genomic Encyclopedia of Type Strains, Phase IV (KMG-IV): sequencing the most valuable type-strain genomes for metagenomic binning, comparative biology and taxonomic classification.</title>
        <authorList>
            <person name="Goeker M."/>
        </authorList>
    </citation>
    <scope>NUCLEOTIDE SEQUENCE [LARGE SCALE GENOMIC DNA]</scope>
    <source>
        <strain evidence="1 2">DSM 19570</strain>
    </source>
</reference>
<dbReference type="Gene3D" id="3.40.50.1820">
    <property type="entry name" value="alpha/beta hydrolase"/>
    <property type="match status" value="1"/>
</dbReference>